<dbReference type="OrthoDB" id="5959797at2759"/>
<dbReference type="PROSITE" id="PS50013">
    <property type="entry name" value="CHROMO_2"/>
    <property type="match status" value="1"/>
</dbReference>
<dbReference type="PROSITE" id="PS00598">
    <property type="entry name" value="CHROMO_1"/>
    <property type="match status" value="1"/>
</dbReference>
<dbReference type="EMBL" id="CACRXK020004313">
    <property type="protein sequence ID" value="CAB4002288.1"/>
    <property type="molecule type" value="Genomic_DNA"/>
</dbReference>
<organism evidence="3 4">
    <name type="scientific">Paramuricea clavata</name>
    <name type="common">Red gorgonian</name>
    <name type="synonym">Violescent sea-whip</name>
    <dbReference type="NCBI Taxonomy" id="317549"/>
    <lineage>
        <taxon>Eukaryota</taxon>
        <taxon>Metazoa</taxon>
        <taxon>Cnidaria</taxon>
        <taxon>Anthozoa</taxon>
        <taxon>Octocorallia</taxon>
        <taxon>Malacalcyonacea</taxon>
        <taxon>Plexauridae</taxon>
        <taxon>Paramuricea</taxon>
    </lineage>
</organism>
<dbReference type="GO" id="GO:0005634">
    <property type="term" value="C:nucleus"/>
    <property type="evidence" value="ECO:0007669"/>
    <property type="project" value="UniProtKB-SubCell"/>
</dbReference>
<dbReference type="CDD" id="cd00024">
    <property type="entry name" value="CD_CSD"/>
    <property type="match status" value="1"/>
</dbReference>
<dbReference type="InterPro" id="IPR023780">
    <property type="entry name" value="Chromo_domain"/>
</dbReference>
<dbReference type="InterPro" id="IPR000953">
    <property type="entry name" value="Chromo/chromo_shadow_dom"/>
</dbReference>
<keyword evidence="2" id="KW-0539">Nucleus</keyword>
<dbReference type="PANTHER" id="PTHR22812">
    <property type="entry name" value="CHROMOBOX PROTEIN"/>
    <property type="match status" value="1"/>
</dbReference>
<protein>
    <submittedName>
        <fullName evidence="3">Uncharacterized protein</fullName>
    </submittedName>
</protein>
<gene>
    <name evidence="3" type="ORF">PACLA_8A059086</name>
</gene>
<dbReference type="AlphaFoldDB" id="A0A7D9I6S4"/>
<dbReference type="SUPFAM" id="SSF54160">
    <property type="entry name" value="Chromo domain-like"/>
    <property type="match status" value="1"/>
</dbReference>
<dbReference type="InterPro" id="IPR016197">
    <property type="entry name" value="Chromo-like_dom_sf"/>
</dbReference>
<comment type="subcellular location">
    <subcellularLocation>
        <location evidence="1">Nucleus</location>
    </subcellularLocation>
</comment>
<evidence type="ECO:0000313" key="4">
    <source>
        <dbReference type="Proteomes" id="UP001152795"/>
    </source>
</evidence>
<dbReference type="SMART" id="SM00298">
    <property type="entry name" value="CHROMO"/>
    <property type="match status" value="1"/>
</dbReference>
<dbReference type="Proteomes" id="UP001152795">
    <property type="component" value="Unassembled WGS sequence"/>
</dbReference>
<dbReference type="InterPro" id="IPR051219">
    <property type="entry name" value="Heterochromatin_chromo-domain"/>
</dbReference>
<name>A0A7D9I6S4_PARCT</name>
<evidence type="ECO:0000256" key="2">
    <source>
        <dbReference type="ARBA" id="ARBA00023242"/>
    </source>
</evidence>
<dbReference type="Gene3D" id="2.40.50.40">
    <property type="match status" value="1"/>
</dbReference>
<reference evidence="3" key="1">
    <citation type="submission" date="2020-04" db="EMBL/GenBank/DDBJ databases">
        <authorList>
            <person name="Alioto T."/>
            <person name="Alioto T."/>
            <person name="Gomez Garrido J."/>
        </authorList>
    </citation>
    <scope>NUCLEOTIDE SEQUENCE</scope>
    <source>
        <strain evidence="3">A484AB</strain>
    </source>
</reference>
<accession>A0A7D9I6S4</accession>
<proteinExistence type="predicted"/>
<evidence type="ECO:0000256" key="1">
    <source>
        <dbReference type="ARBA" id="ARBA00004123"/>
    </source>
</evidence>
<dbReference type="Pfam" id="PF00385">
    <property type="entry name" value="Chromo"/>
    <property type="match status" value="1"/>
</dbReference>
<keyword evidence="4" id="KW-1185">Reference proteome</keyword>
<evidence type="ECO:0000313" key="3">
    <source>
        <dbReference type="EMBL" id="CAB4002288.1"/>
    </source>
</evidence>
<dbReference type="InterPro" id="IPR023779">
    <property type="entry name" value="Chromodomain_CS"/>
</dbReference>
<comment type="caution">
    <text evidence="3">The sequence shown here is derived from an EMBL/GenBank/DDBJ whole genome shotgun (WGS) entry which is preliminary data.</text>
</comment>
<sequence>MATKRARRIHDYNQLNSLSSVVLWDTAPRLKKAKTFYEVERVITRRRIHLDYEYLIKWKGWSLESCSWEPSTNLTEDLITNYDKPIKISDERLEGACRQFVLGISKGLRSRSAAPMYINMDLDIWRYLTCGKGEVSEHRGNKLYQKNDFEALKYLPENWWYHINQNGEGIAVDFPLKAKPMLSWSSVNFMKKNGKLCRAARMPVEKICLTVIRKACNAEHIV</sequence>